<evidence type="ECO:0000259" key="3">
    <source>
        <dbReference type="PROSITE" id="PS50004"/>
    </source>
</evidence>
<evidence type="ECO:0000313" key="6">
    <source>
        <dbReference type="Proteomes" id="UP000054477"/>
    </source>
</evidence>
<evidence type="ECO:0008006" key="7">
    <source>
        <dbReference type="Google" id="ProtNLM"/>
    </source>
</evidence>
<feature type="compositionally biased region" description="Basic residues" evidence="2">
    <location>
        <begin position="834"/>
        <end position="845"/>
    </location>
</feature>
<dbReference type="Gene3D" id="2.60.40.150">
    <property type="entry name" value="C2 domain"/>
    <property type="match status" value="1"/>
</dbReference>
<dbReference type="PANTHER" id="PTHR10194:SF60">
    <property type="entry name" value="RAS GTPASE-ACTIVATING PROTEIN RASKOL"/>
    <property type="match status" value="1"/>
</dbReference>
<dbReference type="SMART" id="SM00323">
    <property type="entry name" value="RasGAP"/>
    <property type="match status" value="1"/>
</dbReference>
<gene>
    <name evidence="5" type="ORF">K443DRAFT_2774</name>
</gene>
<dbReference type="PROSITE" id="PS50004">
    <property type="entry name" value="C2"/>
    <property type="match status" value="1"/>
</dbReference>
<dbReference type="EMBL" id="KN838550">
    <property type="protein sequence ID" value="KIK06994.1"/>
    <property type="molecule type" value="Genomic_DNA"/>
</dbReference>
<dbReference type="SUPFAM" id="SSF49562">
    <property type="entry name" value="C2 domain (Calcium/lipid-binding domain, CaLB)"/>
    <property type="match status" value="1"/>
</dbReference>
<feature type="domain" description="Ras-GAP" evidence="4">
    <location>
        <begin position="361"/>
        <end position="566"/>
    </location>
</feature>
<dbReference type="PANTHER" id="PTHR10194">
    <property type="entry name" value="RAS GTPASE-ACTIVATING PROTEINS"/>
    <property type="match status" value="1"/>
</dbReference>
<name>A0A0C9XZE1_9AGAR</name>
<dbReference type="InterPro" id="IPR001936">
    <property type="entry name" value="RasGAP_dom"/>
</dbReference>
<evidence type="ECO:0000256" key="1">
    <source>
        <dbReference type="ARBA" id="ARBA00022468"/>
    </source>
</evidence>
<dbReference type="SUPFAM" id="SSF48350">
    <property type="entry name" value="GTPase activation domain, GAP"/>
    <property type="match status" value="1"/>
</dbReference>
<feature type="compositionally biased region" description="Polar residues" evidence="2">
    <location>
        <begin position="767"/>
        <end position="795"/>
    </location>
</feature>
<evidence type="ECO:0000313" key="5">
    <source>
        <dbReference type="EMBL" id="KIK06994.1"/>
    </source>
</evidence>
<dbReference type="Proteomes" id="UP000054477">
    <property type="component" value="Unassembled WGS sequence"/>
</dbReference>
<dbReference type="InterPro" id="IPR008936">
    <property type="entry name" value="Rho_GTPase_activation_prot"/>
</dbReference>
<reference evidence="6" key="2">
    <citation type="submission" date="2015-01" db="EMBL/GenBank/DDBJ databases">
        <title>Evolutionary Origins and Diversification of the Mycorrhizal Mutualists.</title>
        <authorList>
            <consortium name="DOE Joint Genome Institute"/>
            <consortium name="Mycorrhizal Genomics Consortium"/>
            <person name="Kohler A."/>
            <person name="Kuo A."/>
            <person name="Nagy L.G."/>
            <person name="Floudas D."/>
            <person name="Copeland A."/>
            <person name="Barry K.W."/>
            <person name="Cichocki N."/>
            <person name="Veneault-Fourrey C."/>
            <person name="LaButti K."/>
            <person name="Lindquist E.A."/>
            <person name="Lipzen A."/>
            <person name="Lundell T."/>
            <person name="Morin E."/>
            <person name="Murat C."/>
            <person name="Riley R."/>
            <person name="Ohm R."/>
            <person name="Sun H."/>
            <person name="Tunlid A."/>
            <person name="Henrissat B."/>
            <person name="Grigoriev I.V."/>
            <person name="Hibbett D.S."/>
            <person name="Martin F."/>
        </authorList>
    </citation>
    <scope>NUCLEOTIDE SEQUENCE [LARGE SCALE GENOMIC DNA]</scope>
    <source>
        <strain evidence="6">LaAM-08-1</strain>
    </source>
</reference>
<feature type="domain" description="C2" evidence="3">
    <location>
        <begin position="174"/>
        <end position="303"/>
    </location>
</feature>
<reference evidence="5 6" key="1">
    <citation type="submission" date="2014-04" db="EMBL/GenBank/DDBJ databases">
        <authorList>
            <consortium name="DOE Joint Genome Institute"/>
            <person name="Kuo A."/>
            <person name="Kohler A."/>
            <person name="Nagy L.G."/>
            <person name="Floudas D."/>
            <person name="Copeland A."/>
            <person name="Barry K.W."/>
            <person name="Cichocki N."/>
            <person name="Veneault-Fourrey C."/>
            <person name="LaButti K."/>
            <person name="Lindquist E.A."/>
            <person name="Lipzen A."/>
            <person name="Lundell T."/>
            <person name="Morin E."/>
            <person name="Murat C."/>
            <person name="Sun H."/>
            <person name="Tunlid A."/>
            <person name="Henrissat B."/>
            <person name="Grigoriev I.V."/>
            <person name="Hibbett D.S."/>
            <person name="Martin F."/>
            <person name="Nordberg H.P."/>
            <person name="Cantor M.N."/>
            <person name="Hua S.X."/>
        </authorList>
    </citation>
    <scope>NUCLEOTIDE SEQUENCE [LARGE SCALE GENOMIC DNA]</scope>
    <source>
        <strain evidence="5 6">LaAM-08-1</strain>
    </source>
</reference>
<dbReference type="InterPro" id="IPR035892">
    <property type="entry name" value="C2_domain_sf"/>
</dbReference>
<proteinExistence type="predicted"/>
<feature type="region of interest" description="Disordered" evidence="2">
    <location>
        <begin position="713"/>
        <end position="845"/>
    </location>
</feature>
<dbReference type="Pfam" id="PF00168">
    <property type="entry name" value="C2"/>
    <property type="match status" value="1"/>
</dbReference>
<dbReference type="Gene3D" id="1.10.506.10">
    <property type="entry name" value="GTPase Activation - p120gap, domain 1"/>
    <property type="match status" value="1"/>
</dbReference>
<dbReference type="AlphaFoldDB" id="A0A0C9XZE1"/>
<dbReference type="HOGENOM" id="CLU_011610_0_0_1"/>
<dbReference type="OrthoDB" id="775356at2759"/>
<dbReference type="GO" id="GO:0005096">
    <property type="term" value="F:GTPase activator activity"/>
    <property type="evidence" value="ECO:0007669"/>
    <property type="project" value="UniProtKB-KW"/>
</dbReference>
<dbReference type="PROSITE" id="PS50018">
    <property type="entry name" value="RAS_GTPASE_ACTIV_2"/>
    <property type="match status" value="1"/>
</dbReference>
<keyword evidence="6" id="KW-1185">Reference proteome</keyword>
<accession>A0A0C9XZE1</accession>
<organism evidence="5 6">
    <name type="scientific">Laccaria amethystina LaAM-08-1</name>
    <dbReference type="NCBI Taxonomy" id="1095629"/>
    <lineage>
        <taxon>Eukaryota</taxon>
        <taxon>Fungi</taxon>
        <taxon>Dikarya</taxon>
        <taxon>Basidiomycota</taxon>
        <taxon>Agaricomycotina</taxon>
        <taxon>Agaricomycetes</taxon>
        <taxon>Agaricomycetidae</taxon>
        <taxon>Agaricales</taxon>
        <taxon>Agaricineae</taxon>
        <taxon>Hydnangiaceae</taxon>
        <taxon>Laccaria</taxon>
    </lineage>
</organism>
<dbReference type="Pfam" id="PF00616">
    <property type="entry name" value="RasGAP"/>
    <property type="match status" value="1"/>
</dbReference>
<dbReference type="STRING" id="1095629.A0A0C9XZE1"/>
<dbReference type="CDD" id="cd05137">
    <property type="entry name" value="RasGAP_CLA2_BUD2"/>
    <property type="match status" value="1"/>
</dbReference>
<sequence length="845" mass="95173">MSDTWDRLLTGHPEAPKEFLISVELYISNTAGAALRKPLIRKPKRDSAATAVNEDNRLREKSSWLSLNRGLNGIGQWRSATCKLSEEGERCFLNIYVDESILYQTIYLHLLNQTDIRQADSSLFFRKDCISVYCITGQRWSSSHSTEPIYLQFFNSDSCSLWLALLKSYAIPEIYGRWFFPTDGGSYRMWRQINMSVVQGRNLGMAGTNHGSNMELSMEAEATDFDISCELHLNDILCGRTTVKKGMGLIDWHESFIFTDLPPFESLDIFVWREKRVSKPAILGSVQIALNNFRRGDSIEGWFPVVQGGSIINDTQVGELRLKIRVDEEVILPHSVYSGLLTTFNSRNFLEWMADFENKLKLKSISTQLMCVAIAKDVIIEQVQEFASREVNGGTSAPHQTLFRGNTILTKVMELCMSWYGKPFLEASIGNVLRRLCVEKVAIEVDPMRSGGKSAKDVERGVDQLIYWCQEFWNQIYSVRRECPNELRKLFETIRMLVEQRYRPESSSAELTWDLPKQSVSAFCFLRFIVPAILHPHLFGLCPGLPSVPVKRSLTLIAKVIQSLANLNASAQKEVYMRGVKDFLRDSLPAMVDYLIVVSTPIGDPYSFNPEEAVNRHNRLNVVNSLRQRANAMSILDREAISVTPHLLDVPRHLAIITSAVIRNSKQFHAQSTHQADPILEEFRAKCSEVEEQALLRVSQLATSISVDCTQQTKVHDYPSSPTSPSEKMPSPPILTSSGRWDQRKITRPSTAPPPSGSSDSRHGFSPDSSVDLTPLAFTNSPFESHQPKVNQSPQMVHMKAPLTDSVPSLGANNDTRQHPAEGLGDVSDDLGKPKRGLLKGVFRR</sequence>
<evidence type="ECO:0000259" key="4">
    <source>
        <dbReference type="PROSITE" id="PS50018"/>
    </source>
</evidence>
<dbReference type="InterPro" id="IPR039360">
    <property type="entry name" value="Ras_GTPase"/>
</dbReference>
<dbReference type="InterPro" id="IPR000008">
    <property type="entry name" value="C2_dom"/>
</dbReference>
<protein>
    <recommendedName>
        <fullName evidence="7">Rho GTPase activation protein</fullName>
    </recommendedName>
</protein>
<keyword evidence="1" id="KW-0343">GTPase activation</keyword>
<evidence type="ECO:0000256" key="2">
    <source>
        <dbReference type="SAM" id="MobiDB-lite"/>
    </source>
</evidence>